<dbReference type="OrthoDB" id="48824at2759"/>
<name>A0A1Z5JYE6_FISSO</name>
<dbReference type="EMBL" id="BDSP01000133">
    <property type="protein sequence ID" value="GAX19050.1"/>
    <property type="molecule type" value="Genomic_DNA"/>
</dbReference>
<evidence type="ECO:0000256" key="5">
    <source>
        <dbReference type="SAM" id="MobiDB-lite"/>
    </source>
</evidence>
<keyword evidence="7" id="KW-1185">Reference proteome</keyword>
<feature type="region of interest" description="Disordered" evidence="5">
    <location>
        <begin position="38"/>
        <end position="92"/>
    </location>
</feature>
<comment type="caution">
    <text evidence="6">The sequence shown here is derived from an EMBL/GenBank/DDBJ whole genome shotgun (WGS) entry which is preliminary data.</text>
</comment>
<keyword evidence="2" id="KW-0732">Signal</keyword>
<dbReference type="PANTHER" id="PTHR48053:SF164">
    <property type="entry name" value="LEUCINE-RICH REPEAT-CONTAINING N-TERMINAL PLANT-TYPE DOMAIN-CONTAINING PROTEIN"/>
    <property type="match status" value="1"/>
</dbReference>
<dbReference type="Pfam" id="PF00560">
    <property type="entry name" value="LRR_1"/>
    <property type="match status" value="3"/>
</dbReference>
<evidence type="ECO:0000313" key="6">
    <source>
        <dbReference type="EMBL" id="GAX19050.1"/>
    </source>
</evidence>
<evidence type="ECO:0000256" key="3">
    <source>
        <dbReference type="ARBA" id="ARBA00022737"/>
    </source>
</evidence>
<dbReference type="PANTHER" id="PTHR48053">
    <property type="entry name" value="LEUCINE RICH REPEAT FAMILY PROTEIN, EXPRESSED"/>
    <property type="match status" value="1"/>
</dbReference>
<accession>A0A1Z5JYE6</accession>
<protein>
    <recommendedName>
        <fullName evidence="8">L domain-like protein</fullName>
    </recommendedName>
</protein>
<dbReference type="AlphaFoldDB" id="A0A1Z5JYE6"/>
<reference evidence="6 7" key="1">
    <citation type="journal article" date="2015" name="Plant Cell">
        <title>Oil accumulation by the oleaginous diatom Fistulifera solaris as revealed by the genome and transcriptome.</title>
        <authorList>
            <person name="Tanaka T."/>
            <person name="Maeda Y."/>
            <person name="Veluchamy A."/>
            <person name="Tanaka M."/>
            <person name="Abida H."/>
            <person name="Marechal E."/>
            <person name="Bowler C."/>
            <person name="Muto M."/>
            <person name="Sunaga Y."/>
            <person name="Tanaka M."/>
            <person name="Yoshino T."/>
            <person name="Taniguchi T."/>
            <person name="Fukuda Y."/>
            <person name="Nemoto M."/>
            <person name="Matsumoto M."/>
            <person name="Wong P.S."/>
            <person name="Aburatani S."/>
            <person name="Fujibuchi W."/>
        </authorList>
    </citation>
    <scope>NUCLEOTIDE SEQUENCE [LARGE SCALE GENOMIC DNA]</scope>
    <source>
        <strain evidence="6 7">JPCC DA0580</strain>
    </source>
</reference>
<comment type="subcellular location">
    <subcellularLocation>
        <location evidence="1">Membrane</location>
        <topology evidence="1">Single-pass membrane protein</topology>
    </subcellularLocation>
</comment>
<evidence type="ECO:0000256" key="2">
    <source>
        <dbReference type="ARBA" id="ARBA00022729"/>
    </source>
</evidence>
<dbReference type="InterPro" id="IPR001611">
    <property type="entry name" value="Leu-rich_rpt"/>
</dbReference>
<dbReference type="InterPro" id="IPR032675">
    <property type="entry name" value="LRR_dom_sf"/>
</dbReference>
<dbReference type="Proteomes" id="UP000198406">
    <property type="component" value="Unassembled WGS sequence"/>
</dbReference>
<evidence type="ECO:0008006" key="8">
    <source>
        <dbReference type="Google" id="ProtNLM"/>
    </source>
</evidence>
<keyword evidence="4" id="KW-0472">Membrane</keyword>
<feature type="compositionally biased region" description="Basic and acidic residues" evidence="5">
    <location>
        <begin position="65"/>
        <end position="92"/>
    </location>
</feature>
<dbReference type="FunFam" id="3.80.10.10:FF:000400">
    <property type="entry name" value="Nuclear pore complex protein NUP107"/>
    <property type="match status" value="1"/>
</dbReference>
<dbReference type="InterPro" id="IPR051716">
    <property type="entry name" value="Plant_RL_S/T_kinase"/>
</dbReference>
<evidence type="ECO:0000256" key="4">
    <source>
        <dbReference type="ARBA" id="ARBA00023136"/>
    </source>
</evidence>
<keyword evidence="3" id="KW-0677">Repeat</keyword>
<dbReference type="SUPFAM" id="SSF52058">
    <property type="entry name" value="L domain-like"/>
    <property type="match status" value="1"/>
</dbReference>
<organism evidence="6 7">
    <name type="scientific">Fistulifera solaris</name>
    <name type="common">Oleaginous diatom</name>
    <dbReference type="NCBI Taxonomy" id="1519565"/>
    <lineage>
        <taxon>Eukaryota</taxon>
        <taxon>Sar</taxon>
        <taxon>Stramenopiles</taxon>
        <taxon>Ochrophyta</taxon>
        <taxon>Bacillariophyta</taxon>
        <taxon>Bacillariophyceae</taxon>
        <taxon>Bacillariophycidae</taxon>
        <taxon>Naviculales</taxon>
        <taxon>Naviculaceae</taxon>
        <taxon>Fistulifera</taxon>
    </lineage>
</organism>
<evidence type="ECO:0000313" key="7">
    <source>
        <dbReference type="Proteomes" id="UP000198406"/>
    </source>
</evidence>
<dbReference type="InParanoid" id="A0A1Z5JYE6"/>
<gene>
    <name evidence="6" type="ORF">FisN_8Hu274</name>
</gene>
<feature type="compositionally biased region" description="Polar residues" evidence="5">
    <location>
        <begin position="38"/>
        <end position="54"/>
    </location>
</feature>
<sequence>MNYCYDPEHVNEVEPPSLSPAASLSYFPSDVPTSVIVSDDPSTALASDDPSSVPSGFPSAFGNQNEDKSDAPSDFPSREVEGSKELEFIGRPPFGDDRLDECQGDCDSDLDCGFGLNCFRRLSAEPVPGCTGSGMEGVNYCYVPPPGRLVVTGTGPDLSLEKCEGHCEADSDCAGKLKCFKRLYLQEVPGCDGLGAIGINYCYDAIEATDSDMPFAFPSSAPSLVGVVSMNPVTSGTVHPTGLSLACNMDINQRRVGITQVIQTVSSAESLANPMTTQHKALNWVVNDDGFRVCPGDQNVLQRYILALLYFQTSGDFWERCSANQTGHQACEGEPFLSASHECFWGGIRCESNVTVTALHLDDNKLFGPLPSEIGALEDLAELDMDNNALVGKLPASLGNLTKLEVLDLDENLLTGAIPVELFNATSLRVLDLDSNQFTGSLPTQVSRLHNLYFIQLDFNLMTGGIPSELGSLTDLRFLSAIQAGFSDAIPSSLCGSDIDIIADCQICTIEGCCSSCFDN</sequence>
<evidence type="ECO:0000256" key="1">
    <source>
        <dbReference type="ARBA" id="ARBA00004167"/>
    </source>
</evidence>
<dbReference type="GO" id="GO:0016020">
    <property type="term" value="C:membrane"/>
    <property type="evidence" value="ECO:0007669"/>
    <property type="project" value="UniProtKB-SubCell"/>
</dbReference>
<proteinExistence type="predicted"/>
<dbReference type="Gene3D" id="3.80.10.10">
    <property type="entry name" value="Ribonuclease Inhibitor"/>
    <property type="match status" value="1"/>
</dbReference>